<keyword evidence="2 5" id="KW-0238">DNA-binding</keyword>
<organism evidence="5 6">
    <name type="scientific">Saccharothrix algeriensis</name>
    <dbReference type="NCBI Taxonomy" id="173560"/>
    <lineage>
        <taxon>Bacteria</taxon>
        <taxon>Bacillati</taxon>
        <taxon>Actinomycetota</taxon>
        <taxon>Actinomycetes</taxon>
        <taxon>Pseudonocardiales</taxon>
        <taxon>Pseudonocardiaceae</taxon>
        <taxon>Saccharothrix</taxon>
    </lineage>
</organism>
<dbReference type="PROSITE" id="PS50932">
    <property type="entry name" value="HTH_LACI_2"/>
    <property type="match status" value="1"/>
</dbReference>
<feature type="domain" description="HTH lacI-type" evidence="4">
    <location>
        <begin position="10"/>
        <end position="66"/>
    </location>
</feature>
<dbReference type="SUPFAM" id="SSF47413">
    <property type="entry name" value="lambda repressor-like DNA-binding domains"/>
    <property type="match status" value="1"/>
</dbReference>
<dbReference type="Gene3D" id="1.10.260.40">
    <property type="entry name" value="lambda repressor-like DNA-binding domains"/>
    <property type="match status" value="1"/>
</dbReference>
<dbReference type="Pfam" id="PF00356">
    <property type="entry name" value="LacI"/>
    <property type="match status" value="1"/>
</dbReference>
<dbReference type="CDD" id="cd01392">
    <property type="entry name" value="HTH_LacI"/>
    <property type="match status" value="1"/>
</dbReference>
<dbReference type="GO" id="GO:0000976">
    <property type="term" value="F:transcription cis-regulatory region binding"/>
    <property type="evidence" value="ECO:0007669"/>
    <property type="project" value="TreeGrafter"/>
</dbReference>
<proteinExistence type="predicted"/>
<dbReference type="Proteomes" id="UP000671828">
    <property type="component" value="Chromosome"/>
</dbReference>
<dbReference type="InterPro" id="IPR000843">
    <property type="entry name" value="HTH_LacI"/>
</dbReference>
<feature type="non-terminal residue" evidence="5">
    <location>
        <position position="188"/>
    </location>
</feature>
<reference evidence="5" key="1">
    <citation type="submission" date="2021-04" db="EMBL/GenBank/DDBJ databases">
        <title>Saccharothrix algeriensis WGS.</title>
        <authorList>
            <person name="Stuskova K."/>
            <person name="Hakalova E."/>
            <person name="Tebbal A.B."/>
            <person name="Eichmeier A."/>
        </authorList>
    </citation>
    <scope>NUCLEOTIDE SEQUENCE</scope>
    <source>
        <strain evidence="5">NRRL B-24137</strain>
    </source>
</reference>
<dbReference type="GO" id="GO:0003700">
    <property type="term" value="F:DNA-binding transcription factor activity"/>
    <property type="evidence" value="ECO:0007669"/>
    <property type="project" value="TreeGrafter"/>
</dbReference>
<evidence type="ECO:0000256" key="1">
    <source>
        <dbReference type="ARBA" id="ARBA00023015"/>
    </source>
</evidence>
<evidence type="ECO:0000256" key="3">
    <source>
        <dbReference type="ARBA" id="ARBA00023163"/>
    </source>
</evidence>
<name>A0A8T8HXX1_9PSEU</name>
<dbReference type="PANTHER" id="PTHR30146">
    <property type="entry name" value="LACI-RELATED TRANSCRIPTIONAL REPRESSOR"/>
    <property type="match status" value="1"/>
</dbReference>
<dbReference type="EMBL" id="CP072788">
    <property type="protein sequence ID" value="QTR03435.1"/>
    <property type="molecule type" value="Genomic_DNA"/>
</dbReference>
<dbReference type="SMART" id="SM00354">
    <property type="entry name" value="HTH_LACI"/>
    <property type="match status" value="1"/>
</dbReference>
<gene>
    <name evidence="5" type="ORF">J7S33_31815</name>
</gene>
<accession>A0A8T8HXX1</accession>
<dbReference type="PANTHER" id="PTHR30146:SF153">
    <property type="entry name" value="LACTOSE OPERON REPRESSOR"/>
    <property type="match status" value="1"/>
</dbReference>
<evidence type="ECO:0000313" key="6">
    <source>
        <dbReference type="Proteomes" id="UP000671828"/>
    </source>
</evidence>
<dbReference type="InterPro" id="IPR010982">
    <property type="entry name" value="Lambda_DNA-bd_dom_sf"/>
</dbReference>
<keyword evidence="1" id="KW-0805">Transcription regulation</keyword>
<keyword evidence="3" id="KW-0804">Transcription</keyword>
<evidence type="ECO:0000256" key="2">
    <source>
        <dbReference type="ARBA" id="ARBA00023125"/>
    </source>
</evidence>
<evidence type="ECO:0000259" key="4">
    <source>
        <dbReference type="PROSITE" id="PS50932"/>
    </source>
</evidence>
<dbReference type="AlphaFoldDB" id="A0A8T8HXX1"/>
<sequence length="188" mass="20106">MAEQTGRRQVTSADVARAAGVSRATVSFVLNGTPNKSLTEATRERVRQAAERLGYAPSAAARDLRRGRSDVVLMLEPDWPLSLARAELARELSVGLAAAGLVLLTHRLDDGGTSIAHLRRALDAAAVIRFRSARPPVPFSPNAVELDVHLFGEGPLHFSQDRVGGIQAEHLLGRGHTRLGYALPPGPT</sequence>
<evidence type="ECO:0000313" key="5">
    <source>
        <dbReference type="EMBL" id="QTR03435.1"/>
    </source>
</evidence>
<protein>
    <submittedName>
        <fullName evidence="5">LacI family DNA-binding transcriptional regulator</fullName>
    </submittedName>
</protein>